<name>A0AAV3RDJ8_LITER</name>
<dbReference type="AlphaFoldDB" id="A0AAV3RDJ8"/>
<dbReference type="Proteomes" id="UP001454036">
    <property type="component" value="Unassembled WGS sequence"/>
</dbReference>
<sequence length="81" mass="9507">MGGVSFRQRIKQVAFVCTVAMLWEERNMRCFQGTSREAGRVVQRIVGLVQCRASSWRRIKRTRPNWLICMDWGVDTCIFHS</sequence>
<protein>
    <recommendedName>
        <fullName evidence="3">Secreted protein</fullName>
    </recommendedName>
</protein>
<evidence type="ECO:0000313" key="2">
    <source>
        <dbReference type="Proteomes" id="UP001454036"/>
    </source>
</evidence>
<reference evidence="1 2" key="1">
    <citation type="submission" date="2024-01" db="EMBL/GenBank/DDBJ databases">
        <title>The complete chloroplast genome sequence of Lithospermum erythrorhizon: insights into the phylogenetic relationship among Boraginaceae species and the maternal lineages of purple gromwells.</title>
        <authorList>
            <person name="Okada T."/>
            <person name="Watanabe K."/>
        </authorList>
    </citation>
    <scope>NUCLEOTIDE SEQUENCE [LARGE SCALE GENOMIC DNA]</scope>
</reference>
<evidence type="ECO:0000313" key="1">
    <source>
        <dbReference type="EMBL" id="GAA0173756.1"/>
    </source>
</evidence>
<accession>A0AAV3RDJ8</accession>
<evidence type="ECO:0008006" key="3">
    <source>
        <dbReference type="Google" id="ProtNLM"/>
    </source>
</evidence>
<gene>
    <name evidence="1" type="ORF">LIER_27306</name>
</gene>
<organism evidence="1 2">
    <name type="scientific">Lithospermum erythrorhizon</name>
    <name type="common">Purple gromwell</name>
    <name type="synonym">Lithospermum officinale var. erythrorhizon</name>
    <dbReference type="NCBI Taxonomy" id="34254"/>
    <lineage>
        <taxon>Eukaryota</taxon>
        <taxon>Viridiplantae</taxon>
        <taxon>Streptophyta</taxon>
        <taxon>Embryophyta</taxon>
        <taxon>Tracheophyta</taxon>
        <taxon>Spermatophyta</taxon>
        <taxon>Magnoliopsida</taxon>
        <taxon>eudicotyledons</taxon>
        <taxon>Gunneridae</taxon>
        <taxon>Pentapetalae</taxon>
        <taxon>asterids</taxon>
        <taxon>lamiids</taxon>
        <taxon>Boraginales</taxon>
        <taxon>Boraginaceae</taxon>
        <taxon>Boraginoideae</taxon>
        <taxon>Lithospermeae</taxon>
        <taxon>Lithospermum</taxon>
    </lineage>
</organism>
<dbReference type="EMBL" id="BAABME010008751">
    <property type="protein sequence ID" value="GAA0173756.1"/>
    <property type="molecule type" value="Genomic_DNA"/>
</dbReference>
<comment type="caution">
    <text evidence="1">The sequence shown here is derived from an EMBL/GenBank/DDBJ whole genome shotgun (WGS) entry which is preliminary data.</text>
</comment>
<keyword evidence="2" id="KW-1185">Reference proteome</keyword>
<proteinExistence type="predicted"/>